<dbReference type="SUPFAM" id="SSF51126">
    <property type="entry name" value="Pectin lyase-like"/>
    <property type="match status" value="1"/>
</dbReference>
<dbReference type="InterPro" id="IPR006626">
    <property type="entry name" value="PbH1"/>
</dbReference>
<dbReference type="EMBL" id="AWFK01000013">
    <property type="protein sequence ID" value="KOA48581.1"/>
    <property type="molecule type" value="Genomic_DNA"/>
</dbReference>
<sequence>MSIYYCSTLHDTQPPQGPETVRCTLAHLREIEFSPGDEILLERGSRFQGESLHLTNVHGTSDKPVTIGCYGDPDLPKPAIECNGAGQWHEDYRAPIGGSPHRNHGTVSTALLLRDCSHIWVHDLEITNRRTDDADGMRFNDLDVMDRTGVAVIAENAGTTRDITLQRLDVHDVDGNVYDKHMANGGIYCIAHFPEDPARIRTDIARFDGIRIVDNHVRNTSRWGIAVGYTAYLNMIDHGGRDADGNWNNTFDYGDGTIDDELIRTYGATNVLVEGNTVEHAGGDAITVMYCDRPIVRRNVSREAAAQICDEIYTATGNDKVAAAIWPWRCKNALFELNEAYDTLNADRGNGDGQAWDADYGDGTTYRHNYSRNNSGGCVMFCNEKAVRSSFHHNVSDRDRMGAIDIPRNPDASIACNTFIIAEDANPLRLDRADGVATIRGNIFVNAGAAPKHTDWHPEGSHVTYDENIYLGFATNPENDAKQSATSLTYESKNTVAQGI</sequence>
<dbReference type="AlphaFoldDB" id="A0AB34T7U1"/>
<dbReference type="RefSeq" id="WP_052825203.1">
    <property type="nucleotide sequence ID" value="NZ_AWFK01000013.1"/>
</dbReference>
<proteinExistence type="predicted"/>
<evidence type="ECO:0008006" key="3">
    <source>
        <dbReference type="Google" id="ProtNLM"/>
    </source>
</evidence>
<protein>
    <recommendedName>
        <fullName evidence="3">Polyhydroxyalkanoate depolymerase</fullName>
    </recommendedName>
</protein>
<dbReference type="InterPro" id="IPR012334">
    <property type="entry name" value="Pectin_lyas_fold"/>
</dbReference>
<reference evidence="1 2" key="1">
    <citation type="journal article" date="2015" name="Int J Genomics">
        <title>Comparative Genomics Revealed Genetic Diversity and Species/Strain-Level Differences in Carbohydrate Metabolism of Three Probiotic Bifidobacterial Species.</title>
        <authorList>
            <person name="Odamaki T."/>
            <person name="Horigome A."/>
            <person name="Sugahara H."/>
            <person name="Hashikura N."/>
            <person name="Minami J."/>
            <person name="Xiao J.Z."/>
            <person name="Abe F."/>
        </authorList>
    </citation>
    <scope>NUCLEOTIDE SEQUENCE [LARGE SCALE GENOMIC DNA]</scope>
    <source>
        <strain evidence="1 2">MCC 0483</strain>
    </source>
</reference>
<dbReference type="InterPro" id="IPR011050">
    <property type="entry name" value="Pectin_lyase_fold/virulence"/>
</dbReference>
<organism evidence="1 2">
    <name type="scientific">Bifidobacterium animalis subsp. animalis MCC 0483</name>
    <dbReference type="NCBI Taxonomy" id="1365955"/>
    <lineage>
        <taxon>Bacteria</taxon>
        <taxon>Bacillati</taxon>
        <taxon>Actinomycetota</taxon>
        <taxon>Actinomycetes</taxon>
        <taxon>Bifidobacteriales</taxon>
        <taxon>Bifidobacteriaceae</taxon>
        <taxon>Bifidobacterium</taxon>
    </lineage>
</organism>
<dbReference type="Proteomes" id="UP000037239">
    <property type="component" value="Unassembled WGS sequence"/>
</dbReference>
<gene>
    <name evidence="1" type="ORF">BAAM0483_07800</name>
</gene>
<comment type="caution">
    <text evidence="1">The sequence shown here is derived from an EMBL/GenBank/DDBJ whole genome shotgun (WGS) entry which is preliminary data.</text>
</comment>
<name>A0AB34T7U1_9BIFI</name>
<dbReference type="SMART" id="SM00710">
    <property type="entry name" value="PbH1"/>
    <property type="match status" value="5"/>
</dbReference>
<accession>A0AB34T7U1</accession>
<evidence type="ECO:0000313" key="1">
    <source>
        <dbReference type="EMBL" id="KOA48581.1"/>
    </source>
</evidence>
<evidence type="ECO:0000313" key="2">
    <source>
        <dbReference type="Proteomes" id="UP000037239"/>
    </source>
</evidence>
<dbReference type="Gene3D" id="2.160.20.10">
    <property type="entry name" value="Single-stranded right-handed beta-helix, Pectin lyase-like"/>
    <property type="match status" value="1"/>
</dbReference>